<dbReference type="Proteomes" id="UP000295680">
    <property type="component" value="Unassembled WGS sequence"/>
</dbReference>
<protein>
    <submittedName>
        <fullName evidence="2">Uncharacterized protein</fullName>
    </submittedName>
</protein>
<keyword evidence="3" id="KW-1185">Reference proteome</keyword>
<evidence type="ECO:0000256" key="1">
    <source>
        <dbReference type="SAM" id="Phobius"/>
    </source>
</evidence>
<keyword evidence="1" id="KW-0812">Transmembrane</keyword>
<keyword evidence="1" id="KW-1133">Transmembrane helix</keyword>
<feature type="transmembrane region" description="Helical" evidence="1">
    <location>
        <begin position="35"/>
        <end position="56"/>
    </location>
</feature>
<evidence type="ECO:0000313" key="2">
    <source>
        <dbReference type="EMBL" id="TCO54874.1"/>
    </source>
</evidence>
<keyword evidence="1" id="KW-0472">Membrane</keyword>
<comment type="caution">
    <text evidence="2">The sequence shown here is derived from an EMBL/GenBank/DDBJ whole genome shotgun (WGS) entry which is preliminary data.</text>
</comment>
<name>A0A4R2J8D1_9PSEU</name>
<evidence type="ECO:0000313" key="3">
    <source>
        <dbReference type="Proteomes" id="UP000295680"/>
    </source>
</evidence>
<gene>
    <name evidence="2" type="ORF">EV192_108162</name>
</gene>
<organism evidence="2 3">
    <name type="scientific">Actinocrispum wychmicini</name>
    <dbReference type="NCBI Taxonomy" id="1213861"/>
    <lineage>
        <taxon>Bacteria</taxon>
        <taxon>Bacillati</taxon>
        <taxon>Actinomycetota</taxon>
        <taxon>Actinomycetes</taxon>
        <taxon>Pseudonocardiales</taxon>
        <taxon>Pseudonocardiaceae</taxon>
        <taxon>Actinocrispum</taxon>
    </lineage>
</organism>
<proteinExistence type="predicted"/>
<accession>A0A4R2J8D1</accession>
<dbReference type="AlphaFoldDB" id="A0A4R2J8D1"/>
<reference evidence="2 3" key="1">
    <citation type="submission" date="2019-03" db="EMBL/GenBank/DDBJ databases">
        <title>Genomic Encyclopedia of Type Strains, Phase IV (KMG-IV): sequencing the most valuable type-strain genomes for metagenomic binning, comparative biology and taxonomic classification.</title>
        <authorList>
            <person name="Goeker M."/>
        </authorList>
    </citation>
    <scope>NUCLEOTIDE SEQUENCE [LARGE SCALE GENOMIC DNA]</scope>
    <source>
        <strain evidence="2 3">DSM 45934</strain>
    </source>
</reference>
<dbReference type="RefSeq" id="WP_132122664.1">
    <property type="nucleotide sequence ID" value="NZ_SLWS01000008.1"/>
</dbReference>
<dbReference type="EMBL" id="SLWS01000008">
    <property type="protein sequence ID" value="TCO54874.1"/>
    <property type="molecule type" value="Genomic_DNA"/>
</dbReference>
<sequence>MKDRTKHSSDTASGLLWVALTLAVAGNVVAQFASLGLVVHLVCGVVAVASVAGLIANHMRKR</sequence>